<feature type="compositionally biased region" description="Low complexity" evidence="1">
    <location>
        <begin position="175"/>
        <end position="188"/>
    </location>
</feature>
<evidence type="ECO:0000313" key="3">
    <source>
        <dbReference type="Proteomes" id="UP000189701"/>
    </source>
</evidence>
<sequence length="194" mass="21628">MRATEKEGVELAAYHLKGVAYAWFDIWEDTCEEGSPTVRWSEFADAFIDHFLPAKTKAARAAEFENLRQGNRRVWEYQMEFALLSKYSIHMLPIMEARVRRFVQGLNSLTINEDFTVALNSDMNYEKMVAFSQATENSKLNNRMEREGSSKARSTGNMRESVGGGRPAFRGGSSGPSQSIAQSSASAPPSGPSQ</sequence>
<name>A0A1U7W943_NICSY</name>
<organism evidence="3 4">
    <name type="scientific">Nicotiana sylvestris</name>
    <name type="common">Wood tobacco</name>
    <name type="synonym">South American tobacco</name>
    <dbReference type="NCBI Taxonomy" id="4096"/>
    <lineage>
        <taxon>Eukaryota</taxon>
        <taxon>Viridiplantae</taxon>
        <taxon>Streptophyta</taxon>
        <taxon>Embryophyta</taxon>
        <taxon>Tracheophyta</taxon>
        <taxon>Spermatophyta</taxon>
        <taxon>Magnoliopsida</taxon>
        <taxon>eudicotyledons</taxon>
        <taxon>Gunneridae</taxon>
        <taxon>Pentapetalae</taxon>
        <taxon>asterids</taxon>
        <taxon>lamiids</taxon>
        <taxon>Solanales</taxon>
        <taxon>Solanaceae</taxon>
        <taxon>Nicotianoideae</taxon>
        <taxon>Nicotianeae</taxon>
        <taxon>Nicotiana</taxon>
    </lineage>
</organism>
<gene>
    <name evidence="4" type="primary">LOC104221405</name>
</gene>
<evidence type="ECO:0000259" key="2">
    <source>
        <dbReference type="Pfam" id="PF03732"/>
    </source>
</evidence>
<protein>
    <submittedName>
        <fullName evidence="4">Uncharacterized protein LOC104221405</fullName>
    </submittedName>
</protein>
<dbReference type="InterPro" id="IPR005162">
    <property type="entry name" value="Retrotrans_gag_dom"/>
</dbReference>
<dbReference type="Proteomes" id="UP000189701">
    <property type="component" value="Unplaced"/>
</dbReference>
<dbReference type="OrthoDB" id="1936908at2759"/>
<feature type="region of interest" description="Disordered" evidence="1">
    <location>
        <begin position="136"/>
        <end position="194"/>
    </location>
</feature>
<dbReference type="RefSeq" id="XP_009770770.1">
    <property type="nucleotide sequence ID" value="XM_009772468.1"/>
</dbReference>
<reference evidence="4" key="2">
    <citation type="submission" date="2025-08" db="UniProtKB">
        <authorList>
            <consortium name="RefSeq"/>
        </authorList>
    </citation>
    <scope>IDENTIFICATION</scope>
    <source>
        <tissue evidence="4">Leaf</tissue>
    </source>
</reference>
<evidence type="ECO:0000256" key="1">
    <source>
        <dbReference type="SAM" id="MobiDB-lite"/>
    </source>
</evidence>
<accession>A0A1U7W943</accession>
<evidence type="ECO:0000313" key="4">
    <source>
        <dbReference type="RefSeq" id="XP_009770770.1"/>
    </source>
</evidence>
<proteinExistence type="predicted"/>
<reference evidence="3" key="1">
    <citation type="journal article" date="2013" name="Genome Biol.">
        <title>Reference genomes and transcriptomes of Nicotiana sylvestris and Nicotiana tomentosiformis.</title>
        <authorList>
            <person name="Sierro N."/>
            <person name="Battey J.N."/>
            <person name="Ouadi S."/>
            <person name="Bovet L."/>
            <person name="Goepfert S."/>
            <person name="Bakaher N."/>
            <person name="Peitsch M.C."/>
            <person name="Ivanov N.V."/>
        </authorList>
    </citation>
    <scope>NUCLEOTIDE SEQUENCE [LARGE SCALE GENOMIC DNA]</scope>
</reference>
<keyword evidence="3" id="KW-1185">Reference proteome</keyword>
<dbReference type="AlphaFoldDB" id="A0A1U7W943"/>
<feature type="domain" description="Retrotransposon gag" evidence="2">
    <location>
        <begin position="11"/>
        <end position="107"/>
    </location>
</feature>
<dbReference type="Pfam" id="PF03732">
    <property type="entry name" value="Retrotrans_gag"/>
    <property type="match status" value="1"/>
</dbReference>